<organism evidence="2 3">
    <name type="scientific">Tanacetum coccineum</name>
    <dbReference type="NCBI Taxonomy" id="301880"/>
    <lineage>
        <taxon>Eukaryota</taxon>
        <taxon>Viridiplantae</taxon>
        <taxon>Streptophyta</taxon>
        <taxon>Embryophyta</taxon>
        <taxon>Tracheophyta</taxon>
        <taxon>Spermatophyta</taxon>
        <taxon>Magnoliopsida</taxon>
        <taxon>eudicotyledons</taxon>
        <taxon>Gunneridae</taxon>
        <taxon>Pentapetalae</taxon>
        <taxon>asterids</taxon>
        <taxon>campanulids</taxon>
        <taxon>Asterales</taxon>
        <taxon>Asteraceae</taxon>
        <taxon>Asteroideae</taxon>
        <taxon>Anthemideae</taxon>
        <taxon>Anthemidinae</taxon>
        <taxon>Tanacetum</taxon>
    </lineage>
</organism>
<keyword evidence="1" id="KW-1133">Transmembrane helix</keyword>
<dbReference type="Proteomes" id="UP001151760">
    <property type="component" value="Unassembled WGS sequence"/>
</dbReference>
<evidence type="ECO:0000256" key="1">
    <source>
        <dbReference type="SAM" id="Phobius"/>
    </source>
</evidence>
<accession>A0ABQ5H0P1</accession>
<gene>
    <name evidence="2" type="ORF">Tco_1055794</name>
</gene>
<proteinExistence type="predicted"/>
<sequence length="305" mass="34552">MRLEAKQRHKESTKRQYDLMKMMVEFMKIYLPETTMVPTHPTQCASSYGDFGCFLPNKRTDSEEDEKVFENTRSVTKKDKDEQGKEEKWVVKFFEVGTDEQNNKSGNVLNDFGGIVYGKGNDTWADVGLKHGSYLLLDRILEDGWYFLDESRLSKEPLCRSNLKVHLQFHVDRLETVFSSTSMGDENPICALEDSSRPSHEGYRKSIELLDGNNVGKDASAFISIPFVIKLAIGLNVFLMDPSPPGRILLLVSFDVLSLYGVGSRLVNGVSKELDTAYWGFLGVGTTLDIFQNIILILYRDSRAC</sequence>
<keyword evidence="1" id="KW-0812">Transmembrane</keyword>
<keyword evidence="3" id="KW-1185">Reference proteome</keyword>
<feature type="transmembrane region" description="Helical" evidence="1">
    <location>
        <begin position="278"/>
        <end position="299"/>
    </location>
</feature>
<protein>
    <submittedName>
        <fullName evidence="2">Uncharacterized protein</fullName>
    </submittedName>
</protein>
<feature type="transmembrane region" description="Helical" evidence="1">
    <location>
        <begin position="219"/>
        <end position="239"/>
    </location>
</feature>
<reference evidence="2" key="1">
    <citation type="journal article" date="2022" name="Int. J. Mol. Sci.">
        <title>Draft Genome of Tanacetum Coccineum: Genomic Comparison of Closely Related Tanacetum-Family Plants.</title>
        <authorList>
            <person name="Yamashiro T."/>
            <person name="Shiraishi A."/>
            <person name="Nakayama K."/>
            <person name="Satake H."/>
        </authorList>
    </citation>
    <scope>NUCLEOTIDE SEQUENCE</scope>
</reference>
<evidence type="ECO:0000313" key="3">
    <source>
        <dbReference type="Proteomes" id="UP001151760"/>
    </source>
</evidence>
<name>A0ABQ5H0P1_9ASTR</name>
<dbReference type="EMBL" id="BQNB010019082">
    <property type="protein sequence ID" value="GJT81452.1"/>
    <property type="molecule type" value="Genomic_DNA"/>
</dbReference>
<comment type="caution">
    <text evidence="2">The sequence shown here is derived from an EMBL/GenBank/DDBJ whole genome shotgun (WGS) entry which is preliminary data.</text>
</comment>
<evidence type="ECO:0000313" key="2">
    <source>
        <dbReference type="EMBL" id="GJT81452.1"/>
    </source>
</evidence>
<reference evidence="2" key="2">
    <citation type="submission" date="2022-01" db="EMBL/GenBank/DDBJ databases">
        <authorList>
            <person name="Yamashiro T."/>
            <person name="Shiraishi A."/>
            <person name="Satake H."/>
            <person name="Nakayama K."/>
        </authorList>
    </citation>
    <scope>NUCLEOTIDE SEQUENCE</scope>
</reference>
<keyword evidence="1" id="KW-0472">Membrane</keyword>